<keyword evidence="4" id="KW-0378">Hydrolase</keyword>
<evidence type="ECO:0000259" key="2">
    <source>
        <dbReference type="Pfam" id="PF00884"/>
    </source>
</evidence>
<name>A0A1W1CLA0_9ZZZZ</name>
<dbReference type="GO" id="GO:0016787">
    <property type="term" value="F:hydrolase activity"/>
    <property type="evidence" value="ECO:0007669"/>
    <property type="project" value="UniProtKB-KW"/>
</dbReference>
<protein>
    <submittedName>
        <fullName evidence="4">Predicted hydrolase</fullName>
    </submittedName>
</protein>
<evidence type="ECO:0000259" key="3">
    <source>
        <dbReference type="Pfam" id="PF11893"/>
    </source>
</evidence>
<dbReference type="PIRSF" id="PIRSF004950">
    <property type="entry name" value="Mmb_sulf_HI0842"/>
    <property type="match status" value="1"/>
</dbReference>
<organism evidence="4">
    <name type="scientific">hydrothermal vent metagenome</name>
    <dbReference type="NCBI Taxonomy" id="652676"/>
    <lineage>
        <taxon>unclassified sequences</taxon>
        <taxon>metagenomes</taxon>
        <taxon>ecological metagenomes</taxon>
    </lineage>
</organism>
<keyword evidence="1" id="KW-0812">Transmembrane</keyword>
<dbReference type="PANTHER" id="PTHR43751:SF3">
    <property type="entry name" value="SULFATASE N-TERMINAL DOMAIN-CONTAINING PROTEIN"/>
    <property type="match status" value="1"/>
</dbReference>
<dbReference type="Gene3D" id="3.40.720.10">
    <property type="entry name" value="Alkaline Phosphatase, subunit A"/>
    <property type="match status" value="1"/>
</dbReference>
<dbReference type="InterPro" id="IPR000917">
    <property type="entry name" value="Sulfatase_N"/>
</dbReference>
<evidence type="ECO:0000313" key="4">
    <source>
        <dbReference type="EMBL" id="SFV66670.1"/>
    </source>
</evidence>
<proteinExistence type="predicted"/>
<keyword evidence="1" id="KW-1133">Transmembrane helix</keyword>
<dbReference type="AlphaFoldDB" id="A0A1W1CLA0"/>
<feature type="transmembrane region" description="Helical" evidence="1">
    <location>
        <begin position="113"/>
        <end position="139"/>
    </location>
</feature>
<dbReference type="PANTHER" id="PTHR43751">
    <property type="entry name" value="SULFATASE"/>
    <property type="match status" value="1"/>
</dbReference>
<keyword evidence="1" id="KW-0472">Membrane</keyword>
<dbReference type="InterPro" id="IPR012159">
    <property type="entry name" value="YejM-like"/>
</dbReference>
<dbReference type="CDD" id="cd16148">
    <property type="entry name" value="sulfatase_like"/>
    <property type="match status" value="1"/>
</dbReference>
<gene>
    <name evidence="4" type="ORF">MNB_SV-12-1974</name>
</gene>
<dbReference type="InterPro" id="IPR017850">
    <property type="entry name" value="Alkaline_phosphatase_core_sf"/>
</dbReference>
<dbReference type="EMBL" id="FPHE01000155">
    <property type="protein sequence ID" value="SFV66670.1"/>
    <property type="molecule type" value="Genomic_DNA"/>
</dbReference>
<dbReference type="Pfam" id="PF00884">
    <property type="entry name" value="Sulfatase"/>
    <property type="match status" value="1"/>
</dbReference>
<sequence>MRNSNYSLFFKINLPITTILFILFLQYNQNYSAIGLLSVLFGAISTAVTVYALLYIVLFLFSSTKKVILYFGALLFTLVNIALIVDFFIFRLYKFHINAMVLNILTSPDAMDSIQIGVFPLLLFIALIIGFILFEFYIIKKLLKTDERQKYALNQKLNRLITIPIIAIIFSEKIGYGLLSLFSQNKIVSKFQVIPLYQPLTFSKLATRYFGFKIEEEAKNIIPQKGLLNYPLSNLRLKEHPNKINIFIFASDAVKGSIISHQVTPNIEKFKKDSINFENHYSGGNATRFGIFSLMYGLNSTYWFSFLDANRGSILFDVLCQLGYDISIISSTNTNWPEFRRTCYVNIQDSIKDHHKGEPWEKDEQSKNEFLAKVDSYDKRRPIFSFLFFDAPHGYSSPKEFNPFHASDKDINYLTVDKDGRDIKSIFAQYKNAVAYNDKLFGEMIAKLKEKGLYNNSLIIYTSDHGQEFYEYGSFGHNSSFSKGQTVTPMIIKLPDNLKDKIELPSKFPNILTSHSDIAPTLLKLIGLENNSSDYSNGKNIFDKSFDREFVFCANWNHNAIIDNNYTYLFSNLPNKMFKSRVKENSTYKTVDDVKIDSKKVLTIMNENRKFLK</sequence>
<feature type="transmembrane region" description="Helical" evidence="1">
    <location>
        <begin position="160"/>
        <end position="182"/>
    </location>
</feature>
<dbReference type="SUPFAM" id="SSF53649">
    <property type="entry name" value="Alkaline phosphatase-like"/>
    <property type="match status" value="1"/>
</dbReference>
<evidence type="ECO:0000256" key="1">
    <source>
        <dbReference type="SAM" id="Phobius"/>
    </source>
</evidence>
<dbReference type="InterPro" id="IPR052701">
    <property type="entry name" value="GAG_Ulvan_Degrading_Sulfatases"/>
</dbReference>
<reference evidence="4" key="1">
    <citation type="submission" date="2016-10" db="EMBL/GenBank/DDBJ databases">
        <authorList>
            <person name="de Groot N.N."/>
        </authorList>
    </citation>
    <scope>NUCLEOTIDE SEQUENCE</scope>
</reference>
<feature type="transmembrane region" description="Helical" evidence="1">
    <location>
        <begin position="33"/>
        <end position="61"/>
    </location>
</feature>
<dbReference type="InterPro" id="IPR024588">
    <property type="entry name" value="YejM_N"/>
</dbReference>
<accession>A0A1W1CLA0</accession>
<feature type="domain" description="Sulfatase N-terminal" evidence="2">
    <location>
        <begin position="262"/>
        <end position="527"/>
    </location>
</feature>
<dbReference type="Pfam" id="PF11893">
    <property type="entry name" value="DUF3413"/>
    <property type="match status" value="1"/>
</dbReference>
<feature type="domain" description="Inner membrane protein YejM N-terminal" evidence="3">
    <location>
        <begin position="39"/>
        <end position="236"/>
    </location>
</feature>
<feature type="transmembrane region" description="Helical" evidence="1">
    <location>
        <begin position="68"/>
        <end position="93"/>
    </location>
</feature>
<feature type="transmembrane region" description="Helical" evidence="1">
    <location>
        <begin position="7"/>
        <end position="27"/>
    </location>
</feature>